<dbReference type="PROSITE" id="PS51186">
    <property type="entry name" value="GNAT"/>
    <property type="match status" value="1"/>
</dbReference>
<reference evidence="2 3" key="1">
    <citation type="submission" date="2017-10" db="EMBL/GenBank/DDBJ databases">
        <title>Resolving the taxonomy of Roseburia spp., Eubacterium rectale and Agathobacter spp. through phylogenomic analysis.</title>
        <authorList>
            <person name="Sheridan P.O."/>
            <person name="Walker A.W."/>
            <person name="Duncan S.H."/>
            <person name="Scott K.P."/>
            <person name="Toole P.W.O."/>
            <person name="Luis P."/>
            <person name="Flint H.J."/>
        </authorList>
    </citation>
    <scope>NUCLEOTIDE SEQUENCE [LARGE SCALE GENOMIC DNA]</scope>
    <source>
        <strain evidence="2 3">JK623</strain>
    </source>
</reference>
<accession>A0A2G3DZC5</accession>
<gene>
    <name evidence="2" type="ORF">CSX02_12460</name>
</gene>
<dbReference type="Gene3D" id="3.40.630.30">
    <property type="match status" value="1"/>
</dbReference>
<protein>
    <recommendedName>
        <fullName evidence="1">N-acetyltransferase domain-containing protein</fullName>
    </recommendedName>
</protein>
<dbReference type="PANTHER" id="PTHR43792:SF1">
    <property type="entry name" value="N-ACETYLTRANSFERASE DOMAIN-CONTAINING PROTEIN"/>
    <property type="match status" value="1"/>
</dbReference>
<evidence type="ECO:0000259" key="1">
    <source>
        <dbReference type="PROSITE" id="PS51186"/>
    </source>
</evidence>
<dbReference type="CDD" id="cd04301">
    <property type="entry name" value="NAT_SF"/>
    <property type="match status" value="1"/>
</dbReference>
<dbReference type="InterPro" id="IPR000182">
    <property type="entry name" value="GNAT_dom"/>
</dbReference>
<feature type="domain" description="N-acetyltransferase" evidence="1">
    <location>
        <begin position="132"/>
        <end position="291"/>
    </location>
</feature>
<dbReference type="PANTHER" id="PTHR43792">
    <property type="entry name" value="GNAT FAMILY, PUTATIVE (AFU_ORTHOLOGUE AFUA_3G00765)-RELATED-RELATED"/>
    <property type="match status" value="1"/>
</dbReference>
<dbReference type="SUPFAM" id="SSF55729">
    <property type="entry name" value="Acyl-CoA N-acyltransferases (Nat)"/>
    <property type="match status" value="1"/>
</dbReference>
<organism evidence="2 3">
    <name type="scientific">Agathobacter ruminis</name>
    <dbReference type="NCBI Taxonomy" id="1712665"/>
    <lineage>
        <taxon>Bacteria</taxon>
        <taxon>Bacillati</taxon>
        <taxon>Bacillota</taxon>
        <taxon>Clostridia</taxon>
        <taxon>Lachnospirales</taxon>
        <taxon>Lachnospiraceae</taxon>
        <taxon>Agathobacter</taxon>
    </lineage>
</organism>
<dbReference type="AlphaFoldDB" id="A0A2G3DZC5"/>
<dbReference type="Proteomes" id="UP000224563">
    <property type="component" value="Unassembled WGS sequence"/>
</dbReference>
<reference evidence="2 3" key="2">
    <citation type="submission" date="2017-10" db="EMBL/GenBank/DDBJ databases">
        <authorList>
            <person name="Banno H."/>
            <person name="Chua N.-H."/>
        </authorList>
    </citation>
    <scope>NUCLEOTIDE SEQUENCE [LARGE SCALE GENOMIC DNA]</scope>
    <source>
        <strain evidence="2 3">JK623</strain>
    </source>
</reference>
<dbReference type="InterPro" id="IPR016181">
    <property type="entry name" value="Acyl_CoA_acyltransferase"/>
</dbReference>
<name>A0A2G3DZC5_9FIRM</name>
<dbReference type="Pfam" id="PF13302">
    <property type="entry name" value="Acetyltransf_3"/>
    <property type="match status" value="1"/>
</dbReference>
<dbReference type="EMBL" id="PDYG01000134">
    <property type="protein sequence ID" value="PHU36387.1"/>
    <property type="molecule type" value="Genomic_DNA"/>
</dbReference>
<evidence type="ECO:0000313" key="2">
    <source>
        <dbReference type="EMBL" id="PHU36387.1"/>
    </source>
</evidence>
<evidence type="ECO:0000313" key="3">
    <source>
        <dbReference type="Proteomes" id="UP000224563"/>
    </source>
</evidence>
<proteinExistence type="predicted"/>
<dbReference type="InterPro" id="IPR051531">
    <property type="entry name" value="N-acetyltransferase"/>
</dbReference>
<sequence>MFRTLICSNELNKDELIREKLQSWAKSGLQLVLLPCDPTELANLDLQQCLWIVTRDEEWELGTEKGIAMLPYVPELENVDKWNFCDNLSKLPSFPKAENIISGFESVDLEYLDRIYRREKNLPWIIAETEEFVLRELTLQDMDGLFRLYEDETLYPYVEPLFEYDKELEYEQQYISNMYRLMGFGMWLVCDIHTGEIIGRAGLETHDYGEQTGLEMGYLLRKDYRGKGLATRVCRSIIEFAKRELSYPELNCLIHSDNTASIALAKRLGMKLDGKIDNHGKEMLRYRMKLRGKV</sequence>
<dbReference type="GO" id="GO:0016747">
    <property type="term" value="F:acyltransferase activity, transferring groups other than amino-acyl groups"/>
    <property type="evidence" value="ECO:0007669"/>
    <property type="project" value="InterPro"/>
</dbReference>
<keyword evidence="3" id="KW-1185">Reference proteome</keyword>
<dbReference type="RefSeq" id="WP_099386920.1">
    <property type="nucleotide sequence ID" value="NZ_JANSWH010000041.1"/>
</dbReference>
<comment type="caution">
    <text evidence="2">The sequence shown here is derived from an EMBL/GenBank/DDBJ whole genome shotgun (WGS) entry which is preliminary data.</text>
</comment>